<comment type="caution">
    <text evidence="2">The sequence shown here is derived from an EMBL/GenBank/DDBJ whole genome shotgun (WGS) entry which is preliminary data.</text>
</comment>
<proteinExistence type="predicted"/>
<organism evidence="2 3">
    <name type="scientific">Symbiodinium microadriaticum</name>
    <name type="common">Dinoflagellate</name>
    <name type="synonym">Zooxanthella microadriatica</name>
    <dbReference type="NCBI Taxonomy" id="2951"/>
    <lineage>
        <taxon>Eukaryota</taxon>
        <taxon>Sar</taxon>
        <taxon>Alveolata</taxon>
        <taxon>Dinophyceae</taxon>
        <taxon>Suessiales</taxon>
        <taxon>Symbiodiniaceae</taxon>
        <taxon>Symbiodinium</taxon>
    </lineage>
</organism>
<feature type="region of interest" description="Disordered" evidence="1">
    <location>
        <begin position="1"/>
        <end position="148"/>
    </location>
</feature>
<protein>
    <submittedName>
        <fullName evidence="2">Uncharacterized protein</fullName>
    </submittedName>
</protein>
<dbReference type="EMBL" id="LSRX01000398">
    <property type="protein sequence ID" value="OLP98389.1"/>
    <property type="molecule type" value="Genomic_DNA"/>
</dbReference>
<keyword evidence="3" id="KW-1185">Reference proteome</keyword>
<evidence type="ECO:0000256" key="1">
    <source>
        <dbReference type="SAM" id="MobiDB-lite"/>
    </source>
</evidence>
<gene>
    <name evidence="2" type="ORF">AK812_SmicGene19162</name>
</gene>
<evidence type="ECO:0000313" key="3">
    <source>
        <dbReference type="Proteomes" id="UP000186817"/>
    </source>
</evidence>
<name>A0A1Q9DT89_SYMMI</name>
<feature type="compositionally biased region" description="Polar residues" evidence="1">
    <location>
        <begin position="45"/>
        <end position="60"/>
    </location>
</feature>
<accession>A0A1Q9DT89</accession>
<feature type="compositionally biased region" description="Low complexity" evidence="1">
    <location>
        <begin position="123"/>
        <end position="132"/>
    </location>
</feature>
<feature type="compositionally biased region" description="Low complexity" evidence="1">
    <location>
        <begin position="26"/>
        <end position="44"/>
    </location>
</feature>
<dbReference type="Proteomes" id="UP000186817">
    <property type="component" value="Unassembled WGS sequence"/>
</dbReference>
<dbReference type="AlphaFoldDB" id="A0A1Q9DT89"/>
<reference evidence="2 3" key="1">
    <citation type="submission" date="2016-02" db="EMBL/GenBank/DDBJ databases">
        <title>Genome analysis of coral dinoflagellate symbionts highlights evolutionary adaptations to a symbiotic lifestyle.</title>
        <authorList>
            <person name="Aranda M."/>
            <person name="Li Y."/>
            <person name="Liew Y.J."/>
            <person name="Baumgarten S."/>
            <person name="Simakov O."/>
            <person name="Wilson M."/>
            <person name="Piel J."/>
            <person name="Ashoor H."/>
            <person name="Bougouffa S."/>
            <person name="Bajic V.B."/>
            <person name="Ryu T."/>
            <person name="Ravasi T."/>
            <person name="Bayer T."/>
            <person name="Micklem G."/>
            <person name="Kim H."/>
            <person name="Bhak J."/>
            <person name="Lajeunesse T.C."/>
            <person name="Voolstra C.R."/>
        </authorList>
    </citation>
    <scope>NUCLEOTIDE SEQUENCE [LARGE SCALE GENOMIC DNA]</scope>
    <source>
        <strain evidence="2 3">CCMP2467</strain>
    </source>
</reference>
<evidence type="ECO:0000313" key="2">
    <source>
        <dbReference type="EMBL" id="OLP98389.1"/>
    </source>
</evidence>
<sequence length="148" mass="15211">MVAPKGESDMSPAELRMQLNVAQMTSASSPAPAAVGGPSQPVGPRTTSYRKQGSGTTSSPARPGIDRSGSSPSGQFGDTSHLHKPTVTLGRRAVARGDPMDPHMAPALNTSSSAAFPDSTGRSGTPSGSWQSQPPPPVRLPATRVVRR</sequence>
<feature type="compositionally biased region" description="Polar residues" evidence="1">
    <location>
        <begin position="68"/>
        <end position="78"/>
    </location>
</feature>